<proteinExistence type="predicted"/>
<evidence type="ECO:0000256" key="1">
    <source>
        <dbReference type="SAM" id="Phobius"/>
    </source>
</evidence>
<evidence type="ECO:0000313" key="3">
    <source>
        <dbReference type="Proteomes" id="UP001597497"/>
    </source>
</evidence>
<dbReference type="InterPro" id="IPR014195">
    <property type="entry name" value="Spore_III_AG"/>
</dbReference>
<dbReference type="Proteomes" id="UP001597497">
    <property type="component" value="Unassembled WGS sequence"/>
</dbReference>
<dbReference type="EMBL" id="JBHUMM010000043">
    <property type="protein sequence ID" value="MFD2672764.1"/>
    <property type="molecule type" value="Genomic_DNA"/>
</dbReference>
<comment type="caution">
    <text evidence="2">The sequence shown here is derived from an EMBL/GenBank/DDBJ whole genome shotgun (WGS) entry which is preliminary data.</text>
</comment>
<organism evidence="2 3">
    <name type="scientific">Marinicrinis sediminis</name>
    <dbReference type="NCBI Taxonomy" id="1652465"/>
    <lineage>
        <taxon>Bacteria</taxon>
        <taxon>Bacillati</taxon>
        <taxon>Bacillota</taxon>
        <taxon>Bacilli</taxon>
        <taxon>Bacillales</taxon>
        <taxon>Paenibacillaceae</taxon>
    </lineage>
</organism>
<keyword evidence="1" id="KW-0812">Transmembrane</keyword>
<keyword evidence="1" id="KW-0472">Membrane</keyword>
<dbReference type="NCBIfam" id="TIGR02830">
    <property type="entry name" value="spore_III_AG"/>
    <property type="match status" value="1"/>
</dbReference>
<sequence>MKWLQWMEEKWGKGKQGSNRIKTYRWLLLLGLVGVGFVIFSSFLTVESLEPVQDRASPSESQSGNQEAFFSSGEENTLFADYEKQYEDRMTAILSKIVGVGGVDVMVSIESTEEKVVYQNSNHSQQVTNEKDRDGGTRHITSINKSGDLVLIEVSGEKQPIIIKTIKPEIRGVIIVANGAENPTVKKLILDSVTKGLDVPVHRISVVPRKQP</sequence>
<evidence type="ECO:0000313" key="2">
    <source>
        <dbReference type="EMBL" id="MFD2672764.1"/>
    </source>
</evidence>
<dbReference type="RefSeq" id="WP_379930327.1">
    <property type="nucleotide sequence ID" value="NZ_JBHUMM010000043.1"/>
</dbReference>
<reference evidence="3" key="1">
    <citation type="journal article" date="2019" name="Int. J. Syst. Evol. Microbiol.">
        <title>The Global Catalogue of Microorganisms (GCM) 10K type strain sequencing project: providing services to taxonomists for standard genome sequencing and annotation.</title>
        <authorList>
            <consortium name="The Broad Institute Genomics Platform"/>
            <consortium name="The Broad Institute Genome Sequencing Center for Infectious Disease"/>
            <person name="Wu L."/>
            <person name="Ma J."/>
        </authorList>
    </citation>
    <scope>NUCLEOTIDE SEQUENCE [LARGE SCALE GENOMIC DNA]</scope>
    <source>
        <strain evidence="3">KCTC 33676</strain>
    </source>
</reference>
<gene>
    <name evidence="2" type="primary">spoIIIAG</name>
    <name evidence="2" type="ORF">ACFSUC_14445</name>
</gene>
<feature type="transmembrane region" description="Helical" evidence="1">
    <location>
        <begin position="26"/>
        <end position="46"/>
    </location>
</feature>
<keyword evidence="1" id="KW-1133">Transmembrane helix</keyword>
<accession>A0ABW5RED7</accession>
<name>A0ABW5RED7_9BACL</name>
<keyword evidence="3" id="KW-1185">Reference proteome</keyword>
<protein>
    <submittedName>
        <fullName evidence="2">Stage III sporulation protein AG</fullName>
    </submittedName>
</protein>